<gene>
    <name evidence="1" type="ordered locus">VV0716</name>
</gene>
<accession>Q7MNK0</accession>
<protein>
    <submittedName>
        <fullName evidence="1">Uncharacterized protein</fullName>
    </submittedName>
</protein>
<dbReference type="EMBL" id="BA000037">
    <property type="protein sequence ID" value="BAC93480.1"/>
    <property type="molecule type" value="Genomic_DNA"/>
</dbReference>
<dbReference type="Proteomes" id="UP000002675">
    <property type="component" value="Chromosome I"/>
</dbReference>
<dbReference type="KEGG" id="vvy:VV0716"/>
<proteinExistence type="predicted"/>
<dbReference type="HOGENOM" id="CLU_2686857_0_0_6"/>
<sequence>MKSQTLFQIYFSGTYLNFSLAEALRRLPCQWMRIIGGFFTCTRAKLEKKEKSKSLACFLLKLCLKTSKEAFRLF</sequence>
<reference evidence="1 2" key="1">
    <citation type="journal article" date="2003" name="Genome Res.">
        <title>Comparative genome analysis of Vibrio vulnificus, a marine pathogen.</title>
        <authorList>
            <person name="Chen C.Y."/>
            <person name="Wu K.M."/>
            <person name="Chang Y.C."/>
            <person name="Chang C.H."/>
            <person name="Tsai H.C."/>
            <person name="Liao T.L."/>
            <person name="Liu Y.M."/>
            <person name="Chen H.J."/>
            <person name="Shen A.B."/>
            <person name="Li J.C."/>
            <person name="Su T.L."/>
            <person name="Shao C.P."/>
            <person name="Lee C.T."/>
            <person name="Hor L.I."/>
            <person name="Tsai S.F."/>
        </authorList>
    </citation>
    <scope>NUCLEOTIDE SEQUENCE [LARGE SCALE GENOMIC DNA]</scope>
    <source>
        <strain evidence="1 2">YJ016</strain>
    </source>
</reference>
<evidence type="ECO:0000313" key="2">
    <source>
        <dbReference type="Proteomes" id="UP000002675"/>
    </source>
</evidence>
<organism evidence="1 2">
    <name type="scientific">Vibrio vulnificus (strain YJ016)</name>
    <dbReference type="NCBI Taxonomy" id="196600"/>
    <lineage>
        <taxon>Bacteria</taxon>
        <taxon>Pseudomonadati</taxon>
        <taxon>Pseudomonadota</taxon>
        <taxon>Gammaproteobacteria</taxon>
        <taxon>Vibrionales</taxon>
        <taxon>Vibrionaceae</taxon>
        <taxon>Vibrio</taxon>
    </lineage>
</organism>
<dbReference type="AlphaFoldDB" id="Q7MNK0"/>
<evidence type="ECO:0000313" key="1">
    <source>
        <dbReference type="EMBL" id="BAC93480.1"/>
    </source>
</evidence>
<name>Q7MNK0_VIBVY</name>